<dbReference type="Proteomes" id="UP000198935">
    <property type="component" value="Unassembled WGS sequence"/>
</dbReference>
<dbReference type="OrthoDB" id="3194859at2"/>
<evidence type="ECO:0008006" key="4">
    <source>
        <dbReference type="Google" id="ProtNLM"/>
    </source>
</evidence>
<keyword evidence="1" id="KW-0812">Transmembrane</keyword>
<reference evidence="3" key="1">
    <citation type="submission" date="2016-10" db="EMBL/GenBank/DDBJ databases">
        <authorList>
            <person name="Varghese N."/>
            <person name="Submissions S."/>
        </authorList>
    </citation>
    <scope>NUCLEOTIDE SEQUENCE [LARGE SCALE GENOMIC DNA]</scope>
    <source>
        <strain evidence="3">SP</strain>
    </source>
</reference>
<dbReference type="AlphaFoldDB" id="A0A1H3V0Q1"/>
<keyword evidence="1" id="KW-1133">Transmembrane helix</keyword>
<dbReference type="EMBL" id="FNPI01000033">
    <property type="protein sequence ID" value="SDZ68270.1"/>
    <property type="molecule type" value="Genomic_DNA"/>
</dbReference>
<feature type="transmembrane region" description="Helical" evidence="1">
    <location>
        <begin position="245"/>
        <end position="267"/>
    </location>
</feature>
<gene>
    <name evidence="2" type="ORF">SAMN05421736_13320</name>
</gene>
<keyword evidence="1" id="KW-0472">Membrane</keyword>
<name>A0A1H3V0Q1_9BACI</name>
<evidence type="ECO:0000313" key="2">
    <source>
        <dbReference type="EMBL" id="SDZ68270.1"/>
    </source>
</evidence>
<organism evidence="2 3">
    <name type="scientific">Evansella caseinilytica</name>
    <dbReference type="NCBI Taxonomy" id="1503961"/>
    <lineage>
        <taxon>Bacteria</taxon>
        <taxon>Bacillati</taxon>
        <taxon>Bacillota</taxon>
        <taxon>Bacilli</taxon>
        <taxon>Bacillales</taxon>
        <taxon>Bacillaceae</taxon>
        <taxon>Evansella</taxon>
    </lineage>
</organism>
<feature type="transmembrane region" description="Helical" evidence="1">
    <location>
        <begin position="20"/>
        <end position="38"/>
    </location>
</feature>
<dbReference type="STRING" id="1503961.SAMN05421736_13320"/>
<proteinExistence type="predicted"/>
<feature type="transmembrane region" description="Helical" evidence="1">
    <location>
        <begin position="205"/>
        <end position="225"/>
    </location>
</feature>
<evidence type="ECO:0000313" key="3">
    <source>
        <dbReference type="Proteomes" id="UP000198935"/>
    </source>
</evidence>
<sequence length="276" mass="31867">MRYFKLIKYDLKNGFQLGLIKLLIVALLAIIFCIDFYFRKSNVYFFNDHTPPGTFIDYLFYMLAGMRDEVSAPTEGVKWLLLQLFILYSTLYYPHRDLSSLGLSILVRTKKRSAWWVSKSIWIICYTLGNYLVIFLTVFVFCLVMQEPISLNITSMFVRDILDVISPYDTFSPNLVYIIAFLPMIISIALNLFQMTLVLFIKPLYSFGVTAVIILASVYQLHPFLPSNYAMPIRSEYVIENGMQASDGIAMAICLLVISIIVGCLYFRHYDILNVD</sequence>
<keyword evidence="3" id="KW-1185">Reference proteome</keyword>
<feature type="transmembrane region" description="Helical" evidence="1">
    <location>
        <begin position="121"/>
        <end position="146"/>
    </location>
</feature>
<protein>
    <recommendedName>
        <fullName evidence="4">ABC-2 family transporter</fullName>
    </recommendedName>
</protein>
<feature type="transmembrane region" description="Helical" evidence="1">
    <location>
        <begin position="175"/>
        <end position="193"/>
    </location>
</feature>
<accession>A0A1H3V0Q1</accession>
<evidence type="ECO:0000256" key="1">
    <source>
        <dbReference type="SAM" id="Phobius"/>
    </source>
</evidence>